<proteinExistence type="predicted"/>
<protein>
    <recommendedName>
        <fullName evidence="4">DUF930 domain-containing protein</fullName>
    </recommendedName>
</protein>
<reference evidence="2" key="2">
    <citation type="submission" date="2020-09" db="EMBL/GenBank/DDBJ databases">
        <authorList>
            <person name="Sun Q."/>
            <person name="Kim S."/>
        </authorList>
    </citation>
    <scope>NUCLEOTIDE SEQUENCE</scope>
    <source>
        <strain evidence="2">KCTC 42097</strain>
    </source>
</reference>
<dbReference type="EMBL" id="BMZO01000002">
    <property type="protein sequence ID" value="GHC64185.1"/>
    <property type="molecule type" value="Genomic_DNA"/>
</dbReference>
<sequence length="125" mass="14467">MRYDKLILTILALAAIHLPPLHAADSKAITQLRNLTETDQLDQRCDLEGMERLKADKVIAYTFSNPVRTATEVMAAGAVFRRNGEWYRLSYECKTSEDRMNVISFNYRIGSRIPHEEWSNLFLYP</sequence>
<organism evidence="2 3">
    <name type="scientific">Limoniibacter endophyticus</name>
    <dbReference type="NCBI Taxonomy" id="1565040"/>
    <lineage>
        <taxon>Bacteria</taxon>
        <taxon>Pseudomonadati</taxon>
        <taxon>Pseudomonadota</taxon>
        <taxon>Alphaproteobacteria</taxon>
        <taxon>Hyphomicrobiales</taxon>
        <taxon>Bartonellaceae</taxon>
        <taxon>Limoniibacter</taxon>
    </lineage>
</organism>
<dbReference type="Pfam" id="PF06059">
    <property type="entry name" value="DUF930"/>
    <property type="match status" value="1"/>
</dbReference>
<evidence type="ECO:0000256" key="1">
    <source>
        <dbReference type="SAM" id="SignalP"/>
    </source>
</evidence>
<comment type="caution">
    <text evidence="2">The sequence shown here is derived from an EMBL/GenBank/DDBJ whole genome shotgun (WGS) entry which is preliminary data.</text>
</comment>
<accession>A0A8J3GH40</accession>
<feature type="chain" id="PRO_5035308911" description="DUF930 domain-containing protein" evidence="1">
    <location>
        <begin position="24"/>
        <end position="125"/>
    </location>
</feature>
<reference evidence="2" key="1">
    <citation type="journal article" date="2014" name="Int. J. Syst. Evol. Microbiol.">
        <title>Complete genome sequence of Corynebacterium casei LMG S-19264T (=DSM 44701T), isolated from a smear-ripened cheese.</title>
        <authorList>
            <consortium name="US DOE Joint Genome Institute (JGI-PGF)"/>
            <person name="Walter F."/>
            <person name="Albersmeier A."/>
            <person name="Kalinowski J."/>
            <person name="Ruckert C."/>
        </authorList>
    </citation>
    <scope>NUCLEOTIDE SEQUENCE</scope>
    <source>
        <strain evidence="2">KCTC 42097</strain>
    </source>
</reference>
<feature type="signal peptide" evidence="1">
    <location>
        <begin position="1"/>
        <end position="23"/>
    </location>
</feature>
<keyword evidence="3" id="KW-1185">Reference proteome</keyword>
<name>A0A8J3GH40_9HYPH</name>
<evidence type="ECO:0000313" key="3">
    <source>
        <dbReference type="Proteomes" id="UP000641137"/>
    </source>
</evidence>
<evidence type="ECO:0000313" key="2">
    <source>
        <dbReference type="EMBL" id="GHC64185.1"/>
    </source>
</evidence>
<gene>
    <name evidence="2" type="ORF">GCM10010136_06000</name>
</gene>
<dbReference type="InterPro" id="IPR009273">
    <property type="entry name" value="DUF930"/>
</dbReference>
<keyword evidence="1" id="KW-0732">Signal</keyword>
<evidence type="ECO:0008006" key="4">
    <source>
        <dbReference type="Google" id="ProtNLM"/>
    </source>
</evidence>
<dbReference type="RefSeq" id="WP_189487805.1">
    <property type="nucleotide sequence ID" value="NZ_BMZO01000002.1"/>
</dbReference>
<dbReference type="Proteomes" id="UP000641137">
    <property type="component" value="Unassembled WGS sequence"/>
</dbReference>
<dbReference type="AlphaFoldDB" id="A0A8J3GH40"/>